<comment type="caution">
    <text evidence="7">The sequence shown here is derived from an EMBL/GenBank/DDBJ whole genome shotgun (WGS) entry which is preliminary data.</text>
</comment>
<sequence length="302" mass="31796">MNVIPRALVVGEALVDVTRKPDGTVAEHPGGSPLNVAVTMARQGIDTTLATQVGDDRFGDLIRAHLDASGVTLVNVGPPAPTASATAALDARGAATYEFDLRWDPEQLPDPSGFDLVHVGSIGAWMAPGADTVAEFVRRAHAQGVPVGFDPNIRPALAPSADVLRRQVFDLASVSRFVKLSDEDAEVLADEDSDVFSVLRELAGSGPAITALTRGGESALLTSTDQHVEVRVPQVKVADTIGAGDTWMGTLLAELLRHDWVNRSSFSADDLRRLGQAAVSAAAITVSRPGADPPWHGEFLPH</sequence>
<proteinExistence type="inferred from homology"/>
<evidence type="ECO:0000313" key="8">
    <source>
        <dbReference type="Proteomes" id="UP000321769"/>
    </source>
</evidence>
<evidence type="ECO:0000259" key="6">
    <source>
        <dbReference type="Pfam" id="PF00294"/>
    </source>
</evidence>
<reference evidence="7 8" key="1">
    <citation type="submission" date="2019-07" db="EMBL/GenBank/DDBJ databases">
        <title>Whole genome shotgun sequence of Aeromicrobium flavum NBRC 107625.</title>
        <authorList>
            <person name="Hosoyama A."/>
            <person name="Uohara A."/>
            <person name="Ohji S."/>
            <person name="Ichikawa N."/>
        </authorList>
    </citation>
    <scope>NUCLEOTIDE SEQUENCE [LARGE SCALE GENOMIC DNA]</scope>
    <source>
        <strain evidence="7 8">NBRC 107625</strain>
    </source>
</reference>
<keyword evidence="8" id="KW-1185">Reference proteome</keyword>
<evidence type="ECO:0000256" key="2">
    <source>
        <dbReference type="ARBA" id="ARBA00022679"/>
    </source>
</evidence>
<accession>A0A512HRU9</accession>
<gene>
    <name evidence="7" type="ORF">AFL01nite_04950</name>
</gene>
<dbReference type="PANTHER" id="PTHR43085:SF1">
    <property type="entry name" value="PSEUDOURIDINE KINASE-RELATED"/>
    <property type="match status" value="1"/>
</dbReference>
<keyword evidence="4 7" id="KW-0418">Kinase</keyword>
<evidence type="ECO:0000256" key="3">
    <source>
        <dbReference type="ARBA" id="ARBA00022741"/>
    </source>
</evidence>
<evidence type="ECO:0000256" key="4">
    <source>
        <dbReference type="ARBA" id="ARBA00022777"/>
    </source>
</evidence>
<dbReference type="GO" id="GO:0005524">
    <property type="term" value="F:ATP binding"/>
    <property type="evidence" value="ECO:0007669"/>
    <property type="project" value="UniProtKB-KW"/>
</dbReference>
<keyword evidence="5" id="KW-0067">ATP-binding</keyword>
<dbReference type="EMBL" id="BJZQ01000001">
    <property type="protein sequence ID" value="GEO88168.1"/>
    <property type="molecule type" value="Genomic_DNA"/>
</dbReference>
<dbReference type="InterPro" id="IPR011611">
    <property type="entry name" value="PfkB_dom"/>
</dbReference>
<dbReference type="InterPro" id="IPR050306">
    <property type="entry name" value="PfkB_Carbo_kinase"/>
</dbReference>
<keyword evidence="3" id="KW-0547">Nucleotide-binding</keyword>
<dbReference type="PANTHER" id="PTHR43085">
    <property type="entry name" value="HEXOKINASE FAMILY MEMBER"/>
    <property type="match status" value="1"/>
</dbReference>
<dbReference type="InterPro" id="IPR029056">
    <property type="entry name" value="Ribokinase-like"/>
</dbReference>
<dbReference type="OrthoDB" id="9795789at2"/>
<dbReference type="SUPFAM" id="SSF53613">
    <property type="entry name" value="Ribokinase-like"/>
    <property type="match status" value="1"/>
</dbReference>
<feature type="domain" description="Carbohydrate kinase PfkB" evidence="6">
    <location>
        <begin position="8"/>
        <end position="294"/>
    </location>
</feature>
<name>A0A512HRU9_9ACTN</name>
<keyword evidence="2" id="KW-0808">Transferase</keyword>
<dbReference type="RefSeq" id="WP_146825488.1">
    <property type="nucleotide sequence ID" value="NZ_BAAAYQ010000001.1"/>
</dbReference>
<dbReference type="Gene3D" id="3.40.1190.20">
    <property type="match status" value="1"/>
</dbReference>
<evidence type="ECO:0000313" key="7">
    <source>
        <dbReference type="EMBL" id="GEO88168.1"/>
    </source>
</evidence>
<protein>
    <submittedName>
        <fullName evidence="7">Ribokinase</fullName>
    </submittedName>
</protein>
<organism evidence="7 8">
    <name type="scientific">Aeromicrobium flavum</name>
    <dbReference type="NCBI Taxonomy" id="416568"/>
    <lineage>
        <taxon>Bacteria</taxon>
        <taxon>Bacillati</taxon>
        <taxon>Actinomycetota</taxon>
        <taxon>Actinomycetes</taxon>
        <taxon>Propionibacteriales</taxon>
        <taxon>Nocardioidaceae</taxon>
        <taxon>Aeromicrobium</taxon>
    </lineage>
</organism>
<dbReference type="AlphaFoldDB" id="A0A512HRU9"/>
<dbReference type="CDD" id="cd01167">
    <property type="entry name" value="bac_FRK"/>
    <property type="match status" value="1"/>
</dbReference>
<dbReference type="GO" id="GO:0016301">
    <property type="term" value="F:kinase activity"/>
    <property type="evidence" value="ECO:0007669"/>
    <property type="project" value="UniProtKB-KW"/>
</dbReference>
<dbReference type="InterPro" id="IPR002173">
    <property type="entry name" value="Carboh/pur_kinase_PfkB_CS"/>
</dbReference>
<dbReference type="Pfam" id="PF00294">
    <property type="entry name" value="PfkB"/>
    <property type="match status" value="1"/>
</dbReference>
<evidence type="ECO:0000256" key="1">
    <source>
        <dbReference type="ARBA" id="ARBA00010688"/>
    </source>
</evidence>
<dbReference type="PROSITE" id="PS00583">
    <property type="entry name" value="PFKB_KINASES_1"/>
    <property type="match status" value="1"/>
</dbReference>
<comment type="similarity">
    <text evidence="1">Belongs to the carbohydrate kinase PfkB family.</text>
</comment>
<dbReference type="Proteomes" id="UP000321769">
    <property type="component" value="Unassembled WGS sequence"/>
</dbReference>
<evidence type="ECO:0000256" key="5">
    <source>
        <dbReference type="ARBA" id="ARBA00022840"/>
    </source>
</evidence>